<feature type="region of interest" description="Disordered" evidence="12">
    <location>
        <begin position="172"/>
        <end position="245"/>
    </location>
</feature>
<dbReference type="EMBL" id="NBYO01000002">
    <property type="protein sequence ID" value="OXT00682.1"/>
    <property type="molecule type" value="Genomic_DNA"/>
</dbReference>
<evidence type="ECO:0000256" key="11">
    <source>
        <dbReference type="ARBA" id="ARBA00023157"/>
    </source>
</evidence>
<evidence type="ECO:0000256" key="2">
    <source>
        <dbReference type="ARBA" id="ARBA00011028"/>
    </source>
</evidence>
<feature type="compositionally biased region" description="Basic and acidic residues" evidence="12">
    <location>
        <begin position="176"/>
        <end position="245"/>
    </location>
</feature>
<dbReference type="Gene3D" id="3.40.50.1980">
    <property type="entry name" value="Nitrogenase molybdenum iron protein domain"/>
    <property type="match status" value="2"/>
</dbReference>
<sequence>MLRQIEHGKNRVLMGSTRVMLHYNRFQDPVSKVPVSLLYKRALMSSHSFLSSISVAALVAALGLSSQSAIAEEGPKVIVSFTPIHSLAASIMDGVGEPELLVPPSASPHGFALKPSQAGSMQEADLIIRIGPELESFLDKPIATLGDDARILDLMEAEGVEHLPTRKAGLFDDAEDHDHDHKDQDGHDDHEDHDDKEAGHEDGHDHAREDGHEHAHDDGDAHDAGEASGHHDHDHGPEDPHIWLDPDNAKAIVNAIAGDLAAVDPDHADRYRENAEATIRSIDDMEARIEESLGPVKEKSFVTFHDAFQYFEHAFGLNGLGSLTISPEIAPGAKRLKELADEMTSHKVACILVEPQFSPKLSQTLAEQTGAQIAELDPAGAIVEPGAGAYEALMVANAQSLADCLSGKPADKN</sequence>
<dbReference type="InterPro" id="IPR050492">
    <property type="entry name" value="Bact_metal-bind_prot9"/>
</dbReference>
<evidence type="ECO:0000256" key="4">
    <source>
        <dbReference type="ARBA" id="ARBA00022448"/>
    </source>
</evidence>
<keyword evidence="6" id="KW-0732">Signal</keyword>
<evidence type="ECO:0000256" key="5">
    <source>
        <dbReference type="ARBA" id="ARBA00022723"/>
    </source>
</evidence>
<keyword evidence="5" id="KW-0479">Metal-binding</keyword>
<evidence type="ECO:0000256" key="12">
    <source>
        <dbReference type="SAM" id="MobiDB-lite"/>
    </source>
</evidence>
<dbReference type="InterPro" id="IPR006127">
    <property type="entry name" value="ZnuA-like"/>
</dbReference>
<evidence type="ECO:0000256" key="8">
    <source>
        <dbReference type="ARBA" id="ARBA00022833"/>
    </source>
</evidence>
<protein>
    <recommendedName>
        <fullName evidence="3">High-affinity zinc uptake system protein ZnuA</fullName>
    </recommendedName>
</protein>
<organism evidence="13 14">
    <name type="scientific">Notoacmeibacter marinus</name>
    <dbReference type="NCBI Taxonomy" id="1876515"/>
    <lineage>
        <taxon>Bacteria</taxon>
        <taxon>Pseudomonadati</taxon>
        <taxon>Pseudomonadota</taxon>
        <taxon>Alphaproteobacteria</taxon>
        <taxon>Hyphomicrobiales</taxon>
        <taxon>Notoacmeibacteraceae</taxon>
        <taxon>Notoacmeibacter</taxon>
    </lineage>
</organism>
<keyword evidence="8" id="KW-0862">Zinc</keyword>
<comment type="similarity">
    <text evidence="2">Belongs to the bacterial solute-binding protein 9 family.</text>
</comment>
<evidence type="ECO:0000256" key="1">
    <source>
        <dbReference type="ARBA" id="ARBA00004418"/>
    </source>
</evidence>
<dbReference type="CDD" id="cd01019">
    <property type="entry name" value="ZnuA"/>
    <property type="match status" value="1"/>
</dbReference>
<gene>
    <name evidence="13" type="ORF">B7H23_11355</name>
</gene>
<evidence type="ECO:0000256" key="10">
    <source>
        <dbReference type="ARBA" id="ARBA00023065"/>
    </source>
</evidence>
<keyword evidence="10" id="KW-0406">Ion transport</keyword>
<reference evidence="14" key="1">
    <citation type="journal article" date="2017" name="Int. J. Syst. Evol. Microbiol.">
        <title>Notoacmeibacter marinus gen. nov., sp. nov., isolated from the gut of a limpet and proposal of Notoacmeibacteraceae fam. nov. in the order Rhizobiales of the class Alphaproteobacteria.</title>
        <authorList>
            <person name="Huang Z."/>
            <person name="Guo F."/>
            <person name="Lai Q."/>
        </authorList>
    </citation>
    <scope>NUCLEOTIDE SEQUENCE [LARGE SCALE GENOMIC DNA]</scope>
    <source>
        <strain evidence="14">XMTR2A4</strain>
    </source>
</reference>
<dbReference type="Proteomes" id="UP000215405">
    <property type="component" value="Unassembled WGS sequence"/>
</dbReference>
<comment type="caution">
    <text evidence="13">The sequence shown here is derived from an EMBL/GenBank/DDBJ whole genome shotgun (WGS) entry which is preliminary data.</text>
</comment>
<dbReference type="GO" id="GO:0006829">
    <property type="term" value="P:zinc ion transport"/>
    <property type="evidence" value="ECO:0007669"/>
    <property type="project" value="UniProtKB-KW"/>
</dbReference>
<name>A0A231UXR8_9HYPH</name>
<keyword evidence="14" id="KW-1185">Reference proteome</keyword>
<evidence type="ECO:0000256" key="9">
    <source>
        <dbReference type="ARBA" id="ARBA00022906"/>
    </source>
</evidence>
<keyword evidence="9" id="KW-0864">Zinc transport</keyword>
<dbReference type="Pfam" id="PF01297">
    <property type="entry name" value="ZnuA"/>
    <property type="match status" value="1"/>
</dbReference>
<keyword evidence="4" id="KW-0813">Transport</keyword>
<dbReference type="PANTHER" id="PTHR42953">
    <property type="entry name" value="HIGH-AFFINITY ZINC UPTAKE SYSTEM PROTEIN ZNUA-RELATED"/>
    <property type="match status" value="1"/>
</dbReference>
<accession>A0A231UXR8</accession>
<dbReference type="PANTHER" id="PTHR42953:SF3">
    <property type="entry name" value="HIGH-AFFINITY ZINC UPTAKE SYSTEM PROTEIN ZNUA"/>
    <property type="match status" value="1"/>
</dbReference>
<dbReference type="GO" id="GO:0046872">
    <property type="term" value="F:metal ion binding"/>
    <property type="evidence" value="ECO:0007669"/>
    <property type="project" value="UniProtKB-KW"/>
</dbReference>
<dbReference type="InterPro" id="IPR035520">
    <property type="entry name" value="ZnuA"/>
</dbReference>
<evidence type="ECO:0000313" key="14">
    <source>
        <dbReference type="Proteomes" id="UP000215405"/>
    </source>
</evidence>
<evidence type="ECO:0000313" key="13">
    <source>
        <dbReference type="EMBL" id="OXT00682.1"/>
    </source>
</evidence>
<keyword evidence="11" id="KW-1015">Disulfide bond</keyword>
<keyword evidence="7" id="KW-0574">Periplasm</keyword>
<proteinExistence type="inferred from homology"/>
<evidence type="ECO:0000256" key="3">
    <source>
        <dbReference type="ARBA" id="ARBA00015915"/>
    </source>
</evidence>
<evidence type="ECO:0000256" key="7">
    <source>
        <dbReference type="ARBA" id="ARBA00022764"/>
    </source>
</evidence>
<dbReference type="GO" id="GO:0042597">
    <property type="term" value="C:periplasmic space"/>
    <property type="evidence" value="ECO:0007669"/>
    <property type="project" value="UniProtKB-SubCell"/>
</dbReference>
<comment type="subcellular location">
    <subcellularLocation>
        <location evidence="1">Periplasm</location>
    </subcellularLocation>
</comment>
<dbReference type="AlphaFoldDB" id="A0A231UXR8"/>
<dbReference type="SUPFAM" id="SSF53807">
    <property type="entry name" value="Helical backbone' metal receptor"/>
    <property type="match status" value="1"/>
</dbReference>
<evidence type="ECO:0000256" key="6">
    <source>
        <dbReference type="ARBA" id="ARBA00022729"/>
    </source>
</evidence>